<accession>A0A9D1HUJ6</accession>
<dbReference type="AlphaFoldDB" id="A0A9D1HUJ6"/>
<gene>
    <name evidence="3" type="ORF">IAD51_04685</name>
</gene>
<dbReference type="Gene3D" id="3.50.50.60">
    <property type="entry name" value="FAD/NAD(P)-binding domain"/>
    <property type="match status" value="2"/>
</dbReference>
<name>A0A9D1HUJ6_9FIRM</name>
<dbReference type="InterPro" id="IPR051691">
    <property type="entry name" value="Metab_Enz_Cyan_OpOx_G3PDH"/>
</dbReference>
<dbReference type="PRINTS" id="PR00368">
    <property type="entry name" value="FADPNR"/>
</dbReference>
<feature type="domain" description="FAD/NAD(P)-binding" evidence="2">
    <location>
        <begin position="4"/>
        <end position="304"/>
    </location>
</feature>
<dbReference type="Proteomes" id="UP000824088">
    <property type="component" value="Unassembled WGS sequence"/>
</dbReference>
<dbReference type="GO" id="GO:0016491">
    <property type="term" value="F:oxidoreductase activity"/>
    <property type="evidence" value="ECO:0007669"/>
    <property type="project" value="UniProtKB-KW"/>
</dbReference>
<dbReference type="EMBL" id="DVMN01000085">
    <property type="protein sequence ID" value="HIU21510.1"/>
    <property type="molecule type" value="Genomic_DNA"/>
</dbReference>
<protein>
    <submittedName>
        <fullName evidence="3">FAD-dependent oxidoreductase</fullName>
    </submittedName>
</protein>
<keyword evidence="1" id="KW-0560">Oxidoreductase</keyword>
<dbReference type="InterPro" id="IPR036188">
    <property type="entry name" value="FAD/NAD-bd_sf"/>
</dbReference>
<evidence type="ECO:0000259" key="2">
    <source>
        <dbReference type="Pfam" id="PF07992"/>
    </source>
</evidence>
<evidence type="ECO:0000256" key="1">
    <source>
        <dbReference type="ARBA" id="ARBA00023002"/>
    </source>
</evidence>
<dbReference type="SUPFAM" id="SSF51905">
    <property type="entry name" value="FAD/NAD(P)-binding domain"/>
    <property type="match status" value="1"/>
</dbReference>
<evidence type="ECO:0000313" key="3">
    <source>
        <dbReference type="EMBL" id="HIU21510.1"/>
    </source>
</evidence>
<dbReference type="PANTHER" id="PTHR42949:SF3">
    <property type="entry name" value="ANAEROBIC GLYCEROL-3-PHOSPHATE DEHYDROGENASE SUBUNIT B"/>
    <property type="match status" value="1"/>
</dbReference>
<dbReference type="PRINTS" id="PR00411">
    <property type="entry name" value="PNDRDTASEI"/>
</dbReference>
<proteinExistence type="predicted"/>
<dbReference type="InterPro" id="IPR023753">
    <property type="entry name" value="FAD/NAD-binding_dom"/>
</dbReference>
<reference evidence="3" key="2">
    <citation type="journal article" date="2021" name="PeerJ">
        <title>Extensive microbial diversity within the chicken gut microbiome revealed by metagenomics and culture.</title>
        <authorList>
            <person name="Gilroy R."/>
            <person name="Ravi A."/>
            <person name="Getino M."/>
            <person name="Pursley I."/>
            <person name="Horton D.L."/>
            <person name="Alikhan N.F."/>
            <person name="Baker D."/>
            <person name="Gharbi K."/>
            <person name="Hall N."/>
            <person name="Watson M."/>
            <person name="Adriaenssens E.M."/>
            <person name="Foster-Nyarko E."/>
            <person name="Jarju S."/>
            <person name="Secka A."/>
            <person name="Antonio M."/>
            <person name="Oren A."/>
            <person name="Chaudhuri R.R."/>
            <person name="La Ragione R."/>
            <person name="Hildebrand F."/>
            <person name="Pallen M.J."/>
        </authorList>
    </citation>
    <scope>NUCLEOTIDE SEQUENCE</scope>
    <source>
        <strain evidence="3">1063</strain>
    </source>
</reference>
<sequence length="412" mass="43938">MTKFDVLVIGGGPAGMAAAVAASGKGAKVLLIERDVRLGGILNQCIHAGFGLHYFGEELTGPEYADRFEKKLAQTDVKVMLNAMALSIGADGDVTVLSPEEGLVHIKAGATVLAMGCRERTAGAIALAGTRPAGIYTAGMAQKMCNIEGYLVGRRIVILGSGDIGLIMARRMTLEGAHVERVIELMPYSGGLKRNIVQCLEDFGIPIDYSHTVTRVVGKPRMEGLYYAPVDENRRPVLSEEKFIPCDCLLLSVGLIPENDILTDTSVKLSRITSGAEVDENRMTTVPGVFSCGNVLHVHDLVDNVSHEAEIAGAAAAKYALEGAPASDGKVYAVGTGKGVRYALPQRINGGEGGVEIFFRTDNIYKNCKVVAECGGRVLYSKKRMIVAPGEMEKIALDKKDIDGDVTVRLEV</sequence>
<organism evidence="3 4">
    <name type="scientific">Candidatus Limadaptatus stercorigallinarum</name>
    <dbReference type="NCBI Taxonomy" id="2840845"/>
    <lineage>
        <taxon>Bacteria</taxon>
        <taxon>Bacillati</taxon>
        <taxon>Bacillota</taxon>
        <taxon>Clostridia</taxon>
        <taxon>Eubacteriales</taxon>
        <taxon>Candidatus Limadaptatus</taxon>
    </lineage>
</organism>
<reference evidence="3" key="1">
    <citation type="submission" date="2020-10" db="EMBL/GenBank/DDBJ databases">
        <authorList>
            <person name="Gilroy R."/>
        </authorList>
    </citation>
    <scope>NUCLEOTIDE SEQUENCE</scope>
    <source>
        <strain evidence="3">1063</strain>
    </source>
</reference>
<evidence type="ECO:0000313" key="4">
    <source>
        <dbReference type="Proteomes" id="UP000824088"/>
    </source>
</evidence>
<dbReference type="PANTHER" id="PTHR42949">
    <property type="entry name" value="ANAEROBIC GLYCEROL-3-PHOSPHATE DEHYDROGENASE SUBUNIT B"/>
    <property type="match status" value="1"/>
</dbReference>
<comment type="caution">
    <text evidence="3">The sequence shown here is derived from an EMBL/GenBank/DDBJ whole genome shotgun (WGS) entry which is preliminary data.</text>
</comment>
<dbReference type="Pfam" id="PF07992">
    <property type="entry name" value="Pyr_redox_2"/>
    <property type="match status" value="1"/>
</dbReference>